<dbReference type="Proteomes" id="UP001383192">
    <property type="component" value="Unassembled WGS sequence"/>
</dbReference>
<reference evidence="2 3" key="1">
    <citation type="submission" date="2024-01" db="EMBL/GenBank/DDBJ databases">
        <title>A draft genome for a cacao thread blight-causing isolate of Paramarasmius palmivorus.</title>
        <authorList>
            <person name="Baruah I.K."/>
            <person name="Bukari Y."/>
            <person name="Amoako-Attah I."/>
            <person name="Meinhardt L.W."/>
            <person name="Bailey B.A."/>
            <person name="Cohen S.P."/>
        </authorList>
    </citation>
    <scope>NUCLEOTIDE SEQUENCE [LARGE SCALE GENOMIC DNA]</scope>
    <source>
        <strain evidence="2 3">GH-12</strain>
    </source>
</reference>
<evidence type="ECO:0000313" key="3">
    <source>
        <dbReference type="Proteomes" id="UP001383192"/>
    </source>
</evidence>
<dbReference type="AlphaFoldDB" id="A0AAW0D5C6"/>
<keyword evidence="3" id="KW-1185">Reference proteome</keyword>
<evidence type="ECO:0000313" key="2">
    <source>
        <dbReference type="EMBL" id="KAK7047670.1"/>
    </source>
</evidence>
<gene>
    <name evidence="2" type="ORF">VNI00_006438</name>
</gene>
<evidence type="ECO:0000256" key="1">
    <source>
        <dbReference type="SAM" id="MobiDB-lite"/>
    </source>
</evidence>
<accession>A0AAW0D5C6</accession>
<dbReference type="EMBL" id="JAYKXP010000019">
    <property type="protein sequence ID" value="KAK7047670.1"/>
    <property type="molecule type" value="Genomic_DNA"/>
</dbReference>
<comment type="caution">
    <text evidence="2">The sequence shown here is derived from an EMBL/GenBank/DDBJ whole genome shotgun (WGS) entry which is preliminary data.</text>
</comment>
<protein>
    <submittedName>
        <fullName evidence="2">Uncharacterized protein</fullName>
    </submittedName>
</protein>
<feature type="region of interest" description="Disordered" evidence="1">
    <location>
        <begin position="1"/>
        <end position="60"/>
    </location>
</feature>
<feature type="compositionally biased region" description="Acidic residues" evidence="1">
    <location>
        <begin position="33"/>
        <end position="50"/>
    </location>
</feature>
<organism evidence="2 3">
    <name type="scientific">Paramarasmius palmivorus</name>
    <dbReference type="NCBI Taxonomy" id="297713"/>
    <lineage>
        <taxon>Eukaryota</taxon>
        <taxon>Fungi</taxon>
        <taxon>Dikarya</taxon>
        <taxon>Basidiomycota</taxon>
        <taxon>Agaricomycotina</taxon>
        <taxon>Agaricomycetes</taxon>
        <taxon>Agaricomycetidae</taxon>
        <taxon>Agaricales</taxon>
        <taxon>Marasmiineae</taxon>
        <taxon>Marasmiaceae</taxon>
        <taxon>Paramarasmius</taxon>
    </lineage>
</organism>
<proteinExistence type="predicted"/>
<name>A0AAW0D5C6_9AGAR</name>
<feature type="compositionally biased region" description="Basic and acidic residues" evidence="1">
    <location>
        <begin position="51"/>
        <end position="60"/>
    </location>
</feature>
<feature type="compositionally biased region" description="Basic and acidic residues" evidence="1">
    <location>
        <begin position="1"/>
        <end position="16"/>
    </location>
</feature>
<sequence>MTRSRQDEQAKDDKMKPPFPPRYRKQEAHIGEEIPEEDETEDNVQGEEMQDDQRRRPFDVRQTPKERLFFECVVALNMVQTLTFNQSDLTASGTSFIFRYRMCTELFVPLQNPVAKIHAMIYFAKWS</sequence>